<evidence type="ECO:0000313" key="2">
    <source>
        <dbReference type="EMBL" id="HFZ08715.1"/>
    </source>
</evidence>
<dbReference type="InterPro" id="IPR041551">
    <property type="entry name" value="RE_BsaWI"/>
</dbReference>
<evidence type="ECO:0000259" key="1">
    <source>
        <dbReference type="Pfam" id="PF18643"/>
    </source>
</evidence>
<keyword evidence="2" id="KW-0489">Methyltransferase</keyword>
<gene>
    <name evidence="2" type="ORF">ENV41_01090</name>
</gene>
<dbReference type="EMBL" id="DTGG01000035">
    <property type="protein sequence ID" value="HFZ08715.1"/>
    <property type="molecule type" value="Genomic_DNA"/>
</dbReference>
<comment type="caution">
    <text evidence="2">The sequence shown here is derived from an EMBL/GenBank/DDBJ whole genome shotgun (WGS) entry which is preliminary data.</text>
</comment>
<keyword evidence="2" id="KW-0808">Transferase</keyword>
<dbReference type="GO" id="GO:0032259">
    <property type="term" value="P:methylation"/>
    <property type="evidence" value="ECO:0007669"/>
    <property type="project" value="UniProtKB-KW"/>
</dbReference>
<feature type="domain" description="BsaWI restriction endonuclease type 2" evidence="1">
    <location>
        <begin position="97"/>
        <end position="201"/>
    </location>
</feature>
<sequence>MKFQDLIKLYEEKKKQYKAETFKYISELLREAKELHKKDWQKLPTPNKDHEQSWRAFKGKNLEKLVIHIIKDEVENLGLKIVEGNTLERKNSNNLSEELNRVKRNLLIDYGEFGFHLPDVDIIIYEPKTCEVIAVVSSKVTLRERIAQTGYWKIKLSQNKITKHIKVFFVTPDEDKTLCMRKPAKKGRAIVEVDTDGSYVMSEEEIEESKKVKKFDKFLVDLKNLIYAKRSNK</sequence>
<protein>
    <submittedName>
        <fullName evidence="2">DNA modification methylase</fullName>
    </submittedName>
</protein>
<name>A0A7V3N5U7_UNCC3</name>
<dbReference type="Pfam" id="PF18643">
    <property type="entry name" value="RE_BsaWI"/>
    <property type="match status" value="1"/>
</dbReference>
<dbReference type="AlphaFoldDB" id="A0A7V3N5U7"/>
<accession>A0A7V3N5U7</accession>
<reference evidence="2" key="1">
    <citation type="journal article" date="2020" name="mSystems">
        <title>Genome- and Community-Level Interaction Insights into Carbon Utilization and Element Cycling Functions of Hydrothermarchaeota in Hydrothermal Sediment.</title>
        <authorList>
            <person name="Zhou Z."/>
            <person name="Liu Y."/>
            <person name="Xu W."/>
            <person name="Pan J."/>
            <person name="Luo Z.H."/>
            <person name="Li M."/>
        </authorList>
    </citation>
    <scope>NUCLEOTIDE SEQUENCE [LARGE SCALE GENOMIC DNA]</scope>
    <source>
        <strain evidence="2">SpSt-757</strain>
    </source>
</reference>
<proteinExistence type="predicted"/>
<dbReference type="GO" id="GO:0008168">
    <property type="term" value="F:methyltransferase activity"/>
    <property type="evidence" value="ECO:0007669"/>
    <property type="project" value="UniProtKB-KW"/>
</dbReference>
<organism evidence="2">
    <name type="scientific">candidate division CPR3 bacterium</name>
    <dbReference type="NCBI Taxonomy" id="2268181"/>
    <lineage>
        <taxon>Bacteria</taxon>
        <taxon>Bacteria division CPR3</taxon>
    </lineage>
</organism>